<dbReference type="Proteomes" id="UP000193411">
    <property type="component" value="Unassembled WGS sequence"/>
</dbReference>
<dbReference type="Gene3D" id="2.40.30.10">
    <property type="entry name" value="Translation factors"/>
    <property type="match status" value="1"/>
</dbReference>
<dbReference type="InterPro" id="IPR002048">
    <property type="entry name" value="EF_hand_dom"/>
</dbReference>
<evidence type="ECO:0000259" key="10">
    <source>
        <dbReference type="PROSITE" id="PS51384"/>
    </source>
</evidence>
<dbReference type="InterPro" id="IPR018247">
    <property type="entry name" value="EF_Hand_1_Ca_BS"/>
</dbReference>
<evidence type="ECO:0000256" key="4">
    <source>
        <dbReference type="ARBA" id="ARBA00022857"/>
    </source>
</evidence>
<feature type="domain" description="FAD-binding FR-type" evidence="10">
    <location>
        <begin position="835"/>
        <end position="958"/>
    </location>
</feature>
<accession>A0A1Y2HLD4</accession>
<keyword evidence="4" id="KW-0521">NADP</keyword>
<dbReference type="Pfam" id="PF08030">
    <property type="entry name" value="NAD_binding_6"/>
    <property type="match status" value="1"/>
</dbReference>
<dbReference type="SUPFAM" id="SSF47473">
    <property type="entry name" value="EF-hand"/>
    <property type="match status" value="1"/>
</dbReference>
<evidence type="ECO:0008006" key="13">
    <source>
        <dbReference type="Google" id="ProtNLM"/>
    </source>
</evidence>
<keyword evidence="3" id="KW-0106">Calcium</keyword>
<dbReference type="SUPFAM" id="SSF52343">
    <property type="entry name" value="Ferredoxin reductase-like, C-terminal NADP-linked domain"/>
    <property type="match status" value="1"/>
</dbReference>
<feature type="region of interest" description="Disordered" evidence="7">
    <location>
        <begin position="316"/>
        <end position="344"/>
    </location>
</feature>
<evidence type="ECO:0000256" key="8">
    <source>
        <dbReference type="SAM" id="Phobius"/>
    </source>
</evidence>
<evidence type="ECO:0000256" key="5">
    <source>
        <dbReference type="ARBA" id="ARBA00022982"/>
    </source>
</evidence>
<dbReference type="Pfam" id="PF08022">
    <property type="entry name" value="FAD_binding_8"/>
    <property type="match status" value="1"/>
</dbReference>
<keyword evidence="1" id="KW-0285">Flavoprotein</keyword>
<sequence length="1196" mass="130339">MASASSVPTGGAMIRDSFWDTGIVLTGASMHSQATTIPSSVYIGGGAGAGYIYPPAHTQHDHLIQSSYSPVAISHAMSDSATYDEFLSAVSQQSDLSSDTSFECDPDEDSQVVMSRGVDKPLPPIPPTFTPPAPPPKSLILPNSHADLPVVERKLTILERATSVNDVGSLYRNLHVHTRSHAFSTSMASAHATVAATLAKRNNSLRRMATLNRIHLMQRQSRLSLPDTCSLDRTPSPTAPAVHSTAAVLPPPTLSVVTSLTRSGTARRLQLLVAHFNGTFTQTLKLRIRVSHVCGRGRAFVPSTVARTLHFAHISAPPTRTGSMKHSRPTLTFDRRAPSGHAPDVGVTTLDKHGFIALQDIVATVVQNPGLVLSDDALASDHDDHEAVPRALAMATEGCSDPPGPLVTLLDSSSLSSCPPAYWSTASSPSTTFTSRCASLVDKTMLPSATGTGFCASLGRPDTGREADQPASTAAAGTRVPKYGNADGGELGNDTMHAAKLALLYAIMDTSGQEHVTYATLNQFLSAAIKANGLCIVDSADHARLVDTVLRALDVDGDGNVSFHDFMLVTRKWDLSKVGLPLKRAAVNRGVDMRKMEYTAGDAGNEGGGWGSLRRKSTVRSAAKPAWAHWMHVYLLSHGPNLLCMLLFSLLVFGMAAQTYMSYAKMPLIKTYMRYCVPIAKFCACIVNLSTMFLFLLMCRTLLTHVRSVPYLGKWIPINKHIVWHRYIGILWVVAGLVHGVCHLAGSIPTIVREPQVRRALKLPLADEPVLMAVTSSNAARRAHFERFFYTHHLFIAAVVLLLLHGSAELVATATSWKYIVVPTAVYTCERLARVHRASFKVQVVEASIQADTLVLVMSKPPFLRAGYLAGQYVFVSAPGISQWQWHPFSVTSCGEDEYVSVRIKRVGDWTGDMFALVEPLVDVDEVQDEERAIVGTARGDGSVLVSRPPPTAKGATAKGKQHHDTIEIPPPTPTMVRNPSAFTLTHNRSSGPAKSLADLDIRLDGVFGAPSQSFFEYQQAIFIGTGIGCTPFLSILQQLKALVHAKRARRRRTRLAVVSSPQQLDSSIDVKSTNRQSTANNEPELTRIDFFWLNRDQAGFKWMAETLRNLDPEIRSLLRVHTFLTCAKGGEELASFMLWWGLELVKQTGDHRCLLTGIQDSSVYWGRPDWKSIFEQTADLFPGQKVVFEFVKENF</sequence>
<dbReference type="PANTHER" id="PTHR11972:SF153">
    <property type="entry name" value="SUPEROXIDE-GENERATING NADPH OXIDASE HEAVY CHAIN SUBUNIT A"/>
    <property type="match status" value="1"/>
</dbReference>
<reference evidence="11 12" key="1">
    <citation type="submission" date="2016-07" db="EMBL/GenBank/DDBJ databases">
        <title>Pervasive Adenine N6-methylation of Active Genes in Fungi.</title>
        <authorList>
            <consortium name="DOE Joint Genome Institute"/>
            <person name="Mondo S.J."/>
            <person name="Dannebaum R.O."/>
            <person name="Kuo R.C."/>
            <person name="Labutti K."/>
            <person name="Haridas S."/>
            <person name="Kuo A."/>
            <person name="Salamov A."/>
            <person name="Ahrendt S.R."/>
            <person name="Lipzen A."/>
            <person name="Sullivan W."/>
            <person name="Andreopoulos W.B."/>
            <person name="Clum A."/>
            <person name="Lindquist E."/>
            <person name="Daum C."/>
            <person name="Ramamoorthy G.K."/>
            <person name="Gryganskyi A."/>
            <person name="Culley D."/>
            <person name="Magnuson J.K."/>
            <person name="James T.Y."/>
            <person name="O'Malley M.A."/>
            <person name="Stajich J.E."/>
            <person name="Spatafora J.W."/>
            <person name="Visel A."/>
            <person name="Grigoriev I.V."/>
        </authorList>
    </citation>
    <scope>NUCLEOTIDE SEQUENCE [LARGE SCALE GENOMIC DNA]</scope>
    <source>
        <strain evidence="11 12">PL171</strain>
    </source>
</reference>
<keyword evidence="5" id="KW-0249">Electron transport</keyword>
<dbReference type="GO" id="GO:0006952">
    <property type="term" value="P:defense response"/>
    <property type="evidence" value="ECO:0007669"/>
    <property type="project" value="TreeGrafter"/>
</dbReference>
<dbReference type="GO" id="GO:0016175">
    <property type="term" value="F:superoxide-generating NAD(P)H oxidase activity"/>
    <property type="evidence" value="ECO:0007669"/>
    <property type="project" value="TreeGrafter"/>
</dbReference>
<dbReference type="CDD" id="cd06186">
    <property type="entry name" value="NOX_Duox_like_FAD_NADP"/>
    <property type="match status" value="1"/>
</dbReference>
<keyword evidence="8" id="KW-0472">Membrane</keyword>
<feature type="transmembrane region" description="Helical" evidence="8">
    <location>
        <begin position="682"/>
        <end position="703"/>
    </location>
</feature>
<organism evidence="11 12">
    <name type="scientific">Catenaria anguillulae PL171</name>
    <dbReference type="NCBI Taxonomy" id="765915"/>
    <lineage>
        <taxon>Eukaryota</taxon>
        <taxon>Fungi</taxon>
        <taxon>Fungi incertae sedis</taxon>
        <taxon>Blastocladiomycota</taxon>
        <taxon>Blastocladiomycetes</taxon>
        <taxon>Blastocladiales</taxon>
        <taxon>Catenariaceae</taxon>
        <taxon>Catenaria</taxon>
    </lineage>
</organism>
<evidence type="ECO:0000256" key="2">
    <source>
        <dbReference type="ARBA" id="ARBA00022827"/>
    </source>
</evidence>
<evidence type="ECO:0000256" key="6">
    <source>
        <dbReference type="ARBA" id="ARBA00023002"/>
    </source>
</evidence>
<gene>
    <name evidence="11" type="ORF">BCR44DRAFT_1485280</name>
</gene>
<evidence type="ECO:0000256" key="3">
    <source>
        <dbReference type="ARBA" id="ARBA00022837"/>
    </source>
</evidence>
<evidence type="ECO:0000313" key="12">
    <source>
        <dbReference type="Proteomes" id="UP000193411"/>
    </source>
</evidence>
<evidence type="ECO:0000259" key="9">
    <source>
        <dbReference type="PROSITE" id="PS50222"/>
    </source>
</evidence>
<feature type="region of interest" description="Disordered" evidence="7">
    <location>
        <begin position="460"/>
        <end position="481"/>
    </location>
</feature>
<dbReference type="InterPro" id="IPR011992">
    <property type="entry name" value="EF-hand-dom_pair"/>
</dbReference>
<dbReference type="OrthoDB" id="167398at2759"/>
<keyword evidence="5" id="KW-0813">Transport</keyword>
<feature type="region of interest" description="Disordered" evidence="7">
    <location>
        <begin position="944"/>
        <end position="966"/>
    </location>
</feature>
<dbReference type="GO" id="GO:0043020">
    <property type="term" value="C:NADPH oxidase complex"/>
    <property type="evidence" value="ECO:0007669"/>
    <property type="project" value="TreeGrafter"/>
</dbReference>
<dbReference type="PANTHER" id="PTHR11972">
    <property type="entry name" value="NADPH OXIDASE"/>
    <property type="match status" value="1"/>
</dbReference>
<feature type="domain" description="EF-hand" evidence="9">
    <location>
        <begin position="541"/>
        <end position="576"/>
    </location>
</feature>
<dbReference type="Gene3D" id="1.10.238.10">
    <property type="entry name" value="EF-hand"/>
    <property type="match status" value="1"/>
</dbReference>
<keyword evidence="2" id="KW-0274">FAD</keyword>
<dbReference type="InterPro" id="IPR017927">
    <property type="entry name" value="FAD-bd_FR_type"/>
</dbReference>
<evidence type="ECO:0000313" key="11">
    <source>
        <dbReference type="EMBL" id="ORZ35390.1"/>
    </source>
</evidence>
<dbReference type="PROSITE" id="PS51384">
    <property type="entry name" value="FAD_FR"/>
    <property type="match status" value="1"/>
</dbReference>
<feature type="transmembrane region" description="Helical" evidence="8">
    <location>
        <begin position="640"/>
        <end position="661"/>
    </location>
</feature>
<dbReference type="InterPro" id="IPR017938">
    <property type="entry name" value="Riboflavin_synthase-like_b-brl"/>
</dbReference>
<keyword evidence="12" id="KW-1185">Reference proteome</keyword>
<feature type="transmembrane region" description="Helical" evidence="8">
    <location>
        <begin position="788"/>
        <end position="808"/>
    </location>
</feature>
<dbReference type="InterPro" id="IPR039261">
    <property type="entry name" value="FNR_nucleotide-bd"/>
</dbReference>
<proteinExistence type="predicted"/>
<dbReference type="AlphaFoldDB" id="A0A1Y2HLD4"/>
<dbReference type="InterPro" id="IPR013121">
    <property type="entry name" value="Fe_red_NAD-bd_6"/>
</dbReference>
<keyword evidence="8" id="KW-0812">Transmembrane</keyword>
<evidence type="ECO:0000256" key="1">
    <source>
        <dbReference type="ARBA" id="ARBA00022630"/>
    </source>
</evidence>
<keyword evidence="8" id="KW-1133">Transmembrane helix</keyword>
<dbReference type="EMBL" id="MCFL01000022">
    <property type="protein sequence ID" value="ORZ35390.1"/>
    <property type="molecule type" value="Genomic_DNA"/>
</dbReference>
<feature type="transmembrane region" description="Helical" evidence="8">
    <location>
        <begin position="723"/>
        <end position="752"/>
    </location>
</feature>
<dbReference type="STRING" id="765915.A0A1Y2HLD4"/>
<name>A0A1Y2HLD4_9FUNG</name>
<dbReference type="InterPro" id="IPR013112">
    <property type="entry name" value="FAD-bd_8"/>
</dbReference>
<comment type="caution">
    <text evidence="11">The sequence shown here is derived from an EMBL/GenBank/DDBJ whole genome shotgun (WGS) entry which is preliminary data.</text>
</comment>
<protein>
    <recommendedName>
        <fullName evidence="13">Ferric reductase NAD binding domain-domain-containing protein</fullName>
    </recommendedName>
</protein>
<dbReference type="SUPFAM" id="SSF63380">
    <property type="entry name" value="Riboflavin synthase domain-like"/>
    <property type="match status" value="1"/>
</dbReference>
<dbReference type="InterPro" id="IPR050369">
    <property type="entry name" value="RBOH/FRE"/>
</dbReference>
<evidence type="ECO:0000256" key="7">
    <source>
        <dbReference type="SAM" id="MobiDB-lite"/>
    </source>
</evidence>
<dbReference type="GO" id="GO:0042554">
    <property type="term" value="P:superoxide anion generation"/>
    <property type="evidence" value="ECO:0007669"/>
    <property type="project" value="TreeGrafter"/>
</dbReference>
<dbReference type="PROSITE" id="PS00018">
    <property type="entry name" value="EF_HAND_1"/>
    <property type="match status" value="1"/>
</dbReference>
<dbReference type="PROSITE" id="PS50222">
    <property type="entry name" value="EF_HAND_2"/>
    <property type="match status" value="1"/>
</dbReference>
<dbReference type="GO" id="GO:0005509">
    <property type="term" value="F:calcium ion binding"/>
    <property type="evidence" value="ECO:0007669"/>
    <property type="project" value="InterPro"/>
</dbReference>
<keyword evidence="6" id="KW-0560">Oxidoreductase</keyword>
<dbReference type="Gene3D" id="3.40.50.80">
    <property type="entry name" value="Nucleotide-binding domain of ferredoxin-NADP reductase (FNR) module"/>
    <property type="match status" value="1"/>
</dbReference>